<evidence type="ECO:0000256" key="1">
    <source>
        <dbReference type="SAM" id="MobiDB-lite"/>
    </source>
</evidence>
<sequence>MPGAWSEPIVSQPQRPRLLTLPGEQAGAETISDTSPMKRSASVLGPKARRLDDYSLERVPPEENQRHHQRRRDRGHRASERSLGRYTDVDTGLGTDLSMTTQSGDLPSKERDQERGRPKDRKHRHHHHHHHHPPPPDKDRYAQERPDHGRTRARDQRWSRSPSEGREHMTHRQGSSSVSGSPAPSTSGTSTPRRGRRQLPQTPSTPRPHVSYSPVIRKAGGSGPPQQQQAVARPGRAATSGPRRYPGPVAEPLAGDRPPTGSHSSGRSPRMERRVPGPARSESPRACRHGGARWPASGPHVSEGPPGPRHHGYYRGSDYDEADGLGSGGGEEAMAGAYDAPPPARHASSGATGRSPRTPRASGPACASPSRHRRLPNGYYPAHGLARPRGPGSRKGLHEPYSESDDDWC</sequence>
<keyword evidence="3" id="KW-1185">Reference proteome</keyword>
<comment type="caution">
    <text evidence="2">The sequence shown here is derived from an EMBL/GenBank/DDBJ whole genome shotgun (WGS) entry which is preliminary data.</text>
</comment>
<proteinExistence type="predicted"/>
<feature type="region of interest" description="Disordered" evidence="1">
    <location>
        <begin position="1"/>
        <end position="409"/>
    </location>
</feature>
<feature type="compositionally biased region" description="Basic and acidic residues" evidence="1">
    <location>
        <begin position="49"/>
        <end position="66"/>
    </location>
</feature>
<evidence type="ECO:0000313" key="2">
    <source>
        <dbReference type="EMBL" id="KAK2087471.1"/>
    </source>
</evidence>
<gene>
    <name evidence="2" type="primary">CACNA1A_1</name>
    <name evidence="2" type="ORF">P7K49_033378</name>
</gene>
<feature type="compositionally biased region" description="Low complexity" evidence="1">
    <location>
        <begin position="174"/>
        <end position="192"/>
    </location>
</feature>
<dbReference type="EMBL" id="JASSZA010000019">
    <property type="protein sequence ID" value="KAK2087471.1"/>
    <property type="molecule type" value="Genomic_DNA"/>
</dbReference>
<accession>A0ABQ9TS56</accession>
<dbReference type="Proteomes" id="UP001266305">
    <property type="component" value="Unassembled WGS sequence"/>
</dbReference>
<evidence type="ECO:0000313" key="3">
    <source>
        <dbReference type="Proteomes" id="UP001266305"/>
    </source>
</evidence>
<feature type="compositionally biased region" description="Basic residues" evidence="1">
    <location>
        <begin position="118"/>
        <end position="133"/>
    </location>
</feature>
<reference evidence="2 3" key="1">
    <citation type="submission" date="2023-05" db="EMBL/GenBank/DDBJ databases">
        <title>B98-5 Cell Line De Novo Hybrid Assembly: An Optical Mapping Approach.</title>
        <authorList>
            <person name="Kananen K."/>
            <person name="Auerbach J.A."/>
            <person name="Kautto E."/>
            <person name="Blachly J.S."/>
        </authorList>
    </citation>
    <scope>NUCLEOTIDE SEQUENCE [LARGE SCALE GENOMIC DNA]</scope>
    <source>
        <strain evidence="2">B95-8</strain>
        <tissue evidence="2">Cell line</tissue>
    </source>
</reference>
<feature type="compositionally biased region" description="Basic and acidic residues" evidence="1">
    <location>
        <begin position="134"/>
        <end position="170"/>
    </location>
</feature>
<name>A0ABQ9TS56_SAGOE</name>
<protein>
    <submittedName>
        <fullName evidence="2">Voltage-dependent P/Q-type calcium channel subunit alpha-1A</fullName>
    </submittedName>
</protein>
<feature type="compositionally biased region" description="Basic and acidic residues" evidence="1">
    <location>
        <begin position="107"/>
        <end position="117"/>
    </location>
</feature>
<organism evidence="2 3">
    <name type="scientific">Saguinus oedipus</name>
    <name type="common">Cotton-top tamarin</name>
    <name type="synonym">Oedipomidas oedipus</name>
    <dbReference type="NCBI Taxonomy" id="9490"/>
    <lineage>
        <taxon>Eukaryota</taxon>
        <taxon>Metazoa</taxon>
        <taxon>Chordata</taxon>
        <taxon>Craniata</taxon>
        <taxon>Vertebrata</taxon>
        <taxon>Euteleostomi</taxon>
        <taxon>Mammalia</taxon>
        <taxon>Eutheria</taxon>
        <taxon>Euarchontoglires</taxon>
        <taxon>Primates</taxon>
        <taxon>Haplorrhini</taxon>
        <taxon>Platyrrhini</taxon>
        <taxon>Cebidae</taxon>
        <taxon>Callitrichinae</taxon>
        <taxon>Saguinus</taxon>
    </lineage>
</organism>